<evidence type="ECO:0000256" key="1">
    <source>
        <dbReference type="SAM" id="MobiDB-lite"/>
    </source>
</evidence>
<sequence>MVYAGAGRKEMSRPRQFRMVPADSFLRLWMLFADGENGPNEYGPNPKGQGNYNSINEIGKKEA</sequence>
<comment type="caution">
    <text evidence="2">The sequence shown here is derived from an EMBL/GenBank/DDBJ whole genome shotgun (WGS) entry which is preliminary data.</text>
</comment>
<keyword evidence="3" id="KW-1185">Reference proteome</keyword>
<gene>
    <name evidence="2" type="ORF">CHA01nite_19590</name>
</gene>
<dbReference type="Proteomes" id="UP000321863">
    <property type="component" value="Unassembled WGS sequence"/>
</dbReference>
<proteinExistence type="predicted"/>
<organism evidence="2 3">
    <name type="scientific">Chryseobacterium hagamense</name>
    <dbReference type="NCBI Taxonomy" id="395935"/>
    <lineage>
        <taxon>Bacteria</taxon>
        <taxon>Pseudomonadati</taxon>
        <taxon>Bacteroidota</taxon>
        <taxon>Flavobacteriia</taxon>
        <taxon>Flavobacteriales</taxon>
        <taxon>Weeksellaceae</taxon>
        <taxon>Chryseobacterium group</taxon>
        <taxon>Chryseobacterium</taxon>
    </lineage>
</organism>
<dbReference type="EMBL" id="BJYJ01000008">
    <property type="protein sequence ID" value="GEN76219.1"/>
    <property type="molecule type" value="Genomic_DNA"/>
</dbReference>
<name>A0A511YLZ3_9FLAO</name>
<dbReference type="AlphaFoldDB" id="A0A511YLZ3"/>
<accession>A0A511YLZ3</accession>
<protein>
    <submittedName>
        <fullName evidence="2">Uncharacterized protein</fullName>
    </submittedName>
</protein>
<evidence type="ECO:0000313" key="3">
    <source>
        <dbReference type="Proteomes" id="UP000321863"/>
    </source>
</evidence>
<evidence type="ECO:0000313" key="2">
    <source>
        <dbReference type="EMBL" id="GEN76219.1"/>
    </source>
</evidence>
<reference evidence="2 3" key="1">
    <citation type="submission" date="2019-07" db="EMBL/GenBank/DDBJ databases">
        <title>Whole genome shotgun sequence of Chryseobacterium hagamense NBRC 105253.</title>
        <authorList>
            <person name="Hosoyama A."/>
            <person name="Uohara A."/>
            <person name="Ohji S."/>
            <person name="Ichikawa N."/>
        </authorList>
    </citation>
    <scope>NUCLEOTIDE SEQUENCE [LARGE SCALE GENOMIC DNA]</scope>
    <source>
        <strain evidence="2 3">NBRC 105253</strain>
    </source>
</reference>
<feature type="region of interest" description="Disordered" evidence="1">
    <location>
        <begin position="37"/>
        <end position="63"/>
    </location>
</feature>